<dbReference type="EMBL" id="JBJXBP010000003">
    <property type="protein sequence ID" value="KAL3840438.1"/>
    <property type="molecule type" value="Genomic_DNA"/>
</dbReference>
<feature type="compositionally biased region" description="Low complexity" evidence="1">
    <location>
        <begin position="120"/>
        <end position="133"/>
    </location>
</feature>
<keyword evidence="3" id="KW-1185">Reference proteome</keyword>
<sequence>MVGAPVSFFANQSQAPVSGTTNMQMYATPNAPISILLPYNGQGPPAPASAPSHYMPASSTAPLNTSYPPNLFPPNINPPPAFPPCSTASASPYVPPPSTAAYPYSAYPQAGYPPQPNNPQAPTAYYPPQGQSTYPPPPTSTYPQVNHTNQAPNYMGNIYPTQPSNSGVYPPRY</sequence>
<organism evidence="2 3">
    <name type="scientific">Penstemon smallii</name>
    <dbReference type="NCBI Taxonomy" id="265156"/>
    <lineage>
        <taxon>Eukaryota</taxon>
        <taxon>Viridiplantae</taxon>
        <taxon>Streptophyta</taxon>
        <taxon>Embryophyta</taxon>
        <taxon>Tracheophyta</taxon>
        <taxon>Spermatophyta</taxon>
        <taxon>Magnoliopsida</taxon>
        <taxon>eudicotyledons</taxon>
        <taxon>Gunneridae</taxon>
        <taxon>Pentapetalae</taxon>
        <taxon>asterids</taxon>
        <taxon>lamiids</taxon>
        <taxon>Lamiales</taxon>
        <taxon>Plantaginaceae</taxon>
        <taxon>Cheloneae</taxon>
        <taxon>Penstemon</taxon>
    </lineage>
</organism>
<name>A0ABD3TWT2_9LAMI</name>
<evidence type="ECO:0000313" key="2">
    <source>
        <dbReference type="EMBL" id="KAL3840438.1"/>
    </source>
</evidence>
<evidence type="ECO:0000313" key="3">
    <source>
        <dbReference type="Proteomes" id="UP001634393"/>
    </source>
</evidence>
<comment type="caution">
    <text evidence="2">The sequence shown here is derived from an EMBL/GenBank/DDBJ whole genome shotgun (WGS) entry which is preliminary data.</text>
</comment>
<reference evidence="2 3" key="1">
    <citation type="submission" date="2024-12" db="EMBL/GenBank/DDBJ databases">
        <title>The unique morphological basis and parallel evolutionary history of personate flowers in Penstemon.</title>
        <authorList>
            <person name="Depatie T.H."/>
            <person name="Wessinger C.A."/>
        </authorList>
    </citation>
    <scope>NUCLEOTIDE SEQUENCE [LARGE SCALE GENOMIC DNA]</scope>
    <source>
        <strain evidence="2">WTNN_2</strain>
        <tissue evidence="2">Leaf</tissue>
    </source>
</reference>
<dbReference type="Proteomes" id="UP001634393">
    <property type="component" value="Unassembled WGS sequence"/>
</dbReference>
<protein>
    <submittedName>
        <fullName evidence="2">Uncharacterized protein</fullName>
    </submittedName>
</protein>
<proteinExistence type="predicted"/>
<dbReference type="AlphaFoldDB" id="A0ABD3TWT2"/>
<evidence type="ECO:0000256" key="1">
    <source>
        <dbReference type="SAM" id="MobiDB-lite"/>
    </source>
</evidence>
<feature type="region of interest" description="Disordered" evidence="1">
    <location>
        <begin position="111"/>
        <end position="173"/>
    </location>
</feature>
<accession>A0ABD3TWT2</accession>
<gene>
    <name evidence="2" type="ORF">ACJIZ3_025029</name>
</gene>